<keyword evidence="3" id="KW-0732">Signal</keyword>
<dbReference type="PANTHER" id="PTHR42928:SF5">
    <property type="entry name" value="BLR1237 PROTEIN"/>
    <property type="match status" value="1"/>
</dbReference>
<dbReference type="InterPro" id="IPR042100">
    <property type="entry name" value="Bug_dom1"/>
</dbReference>
<dbReference type="EMBL" id="FOSQ01000001">
    <property type="protein sequence ID" value="SFK28965.1"/>
    <property type="molecule type" value="Genomic_DNA"/>
</dbReference>
<dbReference type="STRING" id="1123062.SAMN02745775_1011124"/>
<protein>
    <submittedName>
        <fullName evidence="4">Tripartite-type tricarboxylate transporter, receptor component TctC</fullName>
    </submittedName>
</protein>
<dbReference type="CDD" id="cd07012">
    <property type="entry name" value="PBP2_Bug_TTT"/>
    <property type="match status" value="1"/>
</dbReference>
<dbReference type="InterPro" id="IPR005064">
    <property type="entry name" value="BUG"/>
</dbReference>
<feature type="compositionally biased region" description="Low complexity" evidence="2">
    <location>
        <begin position="13"/>
        <end position="22"/>
    </location>
</feature>
<gene>
    <name evidence="4" type="ORF">SAMN02745775_1011124</name>
</gene>
<sequence length="346" mass="36462">MPHRPVSPPDRPAPAGRAAPRPSCHPGRRTLLAAFAAAAALPARAQDFAPGRPVTLVVPSAPGGTTDFAARLLAEPLSQQLGVPVLVDNRAGANGVIGAQAVMRARPDGHTLLVQYSGFHVGAPAVVRNLGWNPRTDVVPIGLLMDVPQVLLLHPSVPARTLAELVAYAKANPGKLNYASSGNGSVQHLGTEQLKRLTGIQLEHVPYRGAGPAMQDLLAGRVEIFLTTPPPALPFIQNGQLRALFLSAQERHPVLPGVPTAAEAGLPGLSAEAWFGLFAPARMAEPLVARLAAAVDAIIASPDYRGRAEAQGAAMRRMTPAELQARVERELVEWAEVVRAMNIPQE</sequence>
<feature type="compositionally biased region" description="Pro residues" evidence="2">
    <location>
        <begin position="1"/>
        <end position="12"/>
    </location>
</feature>
<dbReference type="Gene3D" id="3.40.190.150">
    <property type="entry name" value="Bordetella uptake gene, domain 1"/>
    <property type="match status" value="1"/>
</dbReference>
<keyword evidence="4" id="KW-0675">Receptor</keyword>
<dbReference type="PANTHER" id="PTHR42928">
    <property type="entry name" value="TRICARBOXYLATE-BINDING PROTEIN"/>
    <property type="match status" value="1"/>
</dbReference>
<dbReference type="RefSeq" id="WP_217648618.1">
    <property type="nucleotide sequence ID" value="NZ_FOSQ01000001.1"/>
</dbReference>
<evidence type="ECO:0000313" key="5">
    <source>
        <dbReference type="Proteomes" id="UP000199473"/>
    </source>
</evidence>
<evidence type="ECO:0000256" key="3">
    <source>
        <dbReference type="SAM" id="SignalP"/>
    </source>
</evidence>
<evidence type="ECO:0000313" key="4">
    <source>
        <dbReference type="EMBL" id="SFK28965.1"/>
    </source>
</evidence>
<dbReference type="AlphaFoldDB" id="A0A1I3YAX8"/>
<evidence type="ECO:0000256" key="2">
    <source>
        <dbReference type="SAM" id="MobiDB-lite"/>
    </source>
</evidence>
<feature type="signal peptide" evidence="3">
    <location>
        <begin position="1"/>
        <end position="45"/>
    </location>
</feature>
<evidence type="ECO:0000256" key="1">
    <source>
        <dbReference type="ARBA" id="ARBA00006987"/>
    </source>
</evidence>
<dbReference type="Proteomes" id="UP000199473">
    <property type="component" value="Unassembled WGS sequence"/>
</dbReference>
<dbReference type="SUPFAM" id="SSF53850">
    <property type="entry name" value="Periplasmic binding protein-like II"/>
    <property type="match status" value="1"/>
</dbReference>
<keyword evidence="5" id="KW-1185">Reference proteome</keyword>
<dbReference type="Pfam" id="PF03401">
    <property type="entry name" value="TctC"/>
    <property type="match status" value="1"/>
</dbReference>
<feature type="region of interest" description="Disordered" evidence="2">
    <location>
        <begin position="1"/>
        <end position="23"/>
    </location>
</feature>
<organism evidence="4 5">
    <name type="scientific">Falsiroseomonas stagni DSM 19981</name>
    <dbReference type="NCBI Taxonomy" id="1123062"/>
    <lineage>
        <taxon>Bacteria</taxon>
        <taxon>Pseudomonadati</taxon>
        <taxon>Pseudomonadota</taxon>
        <taxon>Alphaproteobacteria</taxon>
        <taxon>Acetobacterales</taxon>
        <taxon>Roseomonadaceae</taxon>
        <taxon>Falsiroseomonas</taxon>
    </lineage>
</organism>
<dbReference type="Gene3D" id="3.40.190.10">
    <property type="entry name" value="Periplasmic binding protein-like II"/>
    <property type="match status" value="1"/>
</dbReference>
<feature type="chain" id="PRO_5011704849" evidence="3">
    <location>
        <begin position="46"/>
        <end position="346"/>
    </location>
</feature>
<proteinExistence type="inferred from homology"/>
<name>A0A1I3YAX8_9PROT</name>
<comment type="similarity">
    <text evidence="1">Belongs to the UPF0065 (bug) family.</text>
</comment>
<dbReference type="PIRSF" id="PIRSF017082">
    <property type="entry name" value="YflP"/>
    <property type="match status" value="1"/>
</dbReference>
<accession>A0A1I3YAX8</accession>
<reference evidence="4 5" key="1">
    <citation type="submission" date="2016-10" db="EMBL/GenBank/DDBJ databases">
        <authorList>
            <person name="de Groot N.N."/>
        </authorList>
    </citation>
    <scope>NUCLEOTIDE SEQUENCE [LARGE SCALE GENOMIC DNA]</scope>
    <source>
        <strain evidence="4 5">DSM 19981</strain>
    </source>
</reference>